<dbReference type="GeneID" id="100905521"/>
<accession>A0AAJ6QQW6</accession>
<keyword evidence="2" id="KW-1185">Reference proteome</keyword>
<dbReference type="RefSeq" id="XP_003740865.1">
    <property type="nucleotide sequence ID" value="XM_003740817.2"/>
</dbReference>
<feature type="signal peptide" evidence="1">
    <location>
        <begin position="1"/>
        <end position="17"/>
    </location>
</feature>
<evidence type="ECO:0000313" key="3">
    <source>
        <dbReference type="RefSeq" id="XP_003740865.1"/>
    </source>
</evidence>
<sequence>MKPAPIVLILACGFAAASDVPNACSEDLTQNLVNDPVFKQCDGMLVNYFIQHHGLTRDNIRYVTGKTTASSTGSQILSEDKKSGKCVVAVVESVPRSPPRISSLCTVPLPCPGSSAYTEC</sequence>
<organism evidence="2 3">
    <name type="scientific">Galendromus occidentalis</name>
    <name type="common">western predatory mite</name>
    <dbReference type="NCBI Taxonomy" id="34638"/>
    <lineage>
        <taxon>Eukaryota</taxon>
        <taxon>Metazoa</taxon>
        <taxon>Ecdysozoa</taxon>
        <taxon>Arthropoda</taxon>
        <taxon>Chelicerata</taxon>
        <taxon>Arachnida</taxon>
        <taxon>Acari</taxon>
        <taxon>Parasitiformes</taxon>
        <taxon>Mesostigmata</taxon>
        <taxon>Gamasina</taxon>
        <taxon>Phytoseioidea</taxon>
        <taxon>Phytoseiidae</taxon>
        <taxon>Typhlodrominae</taxon>
        <taxon>Galendromus</taxon>
    </lineage>
</organism>
<gene>
    <name evidence="3" type="primary">LOC100905521</name>
</gene>
<protein>
    <submittedName>
        <fullName evidence="3">Uncharacterized protein LOC100905521</fullName>
    </submittedName>
</protein>
<dbReference type="AlphaFoldDB" id="A0AAJ6QQW6"/>
<feature type="chain" id="PRO_5042489925" evidence="1">
    <location>
        <begin position="18"/>
        <end position="120"/>
    </location>
</feature>
<dbReference type="KEGG" id="goe:100905521"/>
<keyword evidence="1" id="KW-0732">Signal</keyword>
<name>A0AAJ6QQW6_9ACAR</name>
<reference evidence="3" key="1">
    <citation type="submission" date="2025-08" db="UniProtKB">
        <authorList>
            <consortium name="RefSeq"/>
        </authorList>
    </citation>
    <scope>IDENTIFICATION</scope>
</reference>
<evidence type="ECO:0000256" key="1">
    <source>
        <dbReference type="SAM" id="SignalP"/>
    </source>
</evidence>
<dbReference type="Proteomes" id="UP000694867">
    <property type="component" value="Unplaced"/>
</dbReference>
<proteinExistence type="predicted"/>
<evidence type="ECO:0000313" key="2">
    <source>
        <dbReference type="Proteomes" id="UP000694867"/>
    </source>
</evidence>